<dbReference type="Pfam" id="PF00925">
    <property type="entry name" value="GTP_cyclohydro2"/>
    <property type="match status" value="1"/>
</dbReference>
<feature type="binding site" evidence="19">
    <location>
        <position position="369"/>
    </location>
    <ligand>
        <name>GTP</name>
        <dbReference type="ChEBI" id="CHEBI:37565"/>
    </ligand>
</feature>
<dbReference type="Gene3D" id="3.90.870.10">
    <property type="entry name" value="DHBP synthase"/>
    <property type="match status" value="1"/>
</dbReference>
<feature type="binding site" evidence="19">
    <location>
        <begin position="307"/>
        <end position="309"/>
    </location>
    <ligand>
        <name>GTP</name>
        <dbReference type="ChEBI" id="CHEBI:37565"/>
    </ligand>
</feature>
<dbReference type="InterPro" id="IPR000926">
    <property type="entry name" value="RibA"/>
</dbReference>
<comment type="function">
    <text evidence="17 19">Catalyzes the conversion of GTP to 2,5-diamino-6-ribosylamino-4(3H)-pyrimidinone 5'-phosphate (DARP), formate and pyrophosphate.</text>
</comment>
<evidence type="ECO:0000256" key="3">
    <source>
        <dbReference type="ARBA" id="ARBA00002284"/>
    </source>
</evidence>
<comment type="cofactor">
    <cofactor evidence="19">
        <name>Mg(2+)</name>
        <dbReference type="ChEBI" id="CHEBI:18420"/>
    </cofactor>
    <cofactor evidence="19">
        <name>Mn(2+)</name>
        <dbReference type="ChEBI" id="CHEBI:29035"/>
    </cofactor>
    <text evidence="19">Binds 2 divalent metal cations per subunit. Magnesium or manganese.</text>
</comment>
<keyword evidence="9 19" id="KW-0547">Nucleotide-binding</keyword>
<dbReference type="EMBL" id="AESD01000339">
    <property type="protein sequence ID" value="EHJ13084.1"/>
    <property type="molecule type" value="Genomic_DNA"/>
</dbReference>
<dbReference type="CDD" id="cd00641">
    <property type="entry name" value="GTP_cyclohydro2"/>
    <property type="match status" value="1"/>
</dbReference>
<dbReference type="SUPFAM" id="SSF55821">
    <property type="entry name" value="YrdC/RibB"/>
    <property type="match status" value="1"/>
</dbReference>
<evidence type="ECO:0000256" key="17">
    <source>
        <dbReference type="ARBA" id="ARBA00043932"/>
    </source>
</evidence>
<feature type="binding site" evidence="19">
    <location>
        <position position="285"/>
    </location>
    <ligand>
        <name>GTP</name>
        <dbReference type="ChEBI" id="CHEBI:37565"/>
    </ligand>
</feature>
<dbReference type="InterPro" id="IPR000422">
    <property type="entry name" value="DHBP_synthase_RibB"/>
</dbReference>
<dbReference type="InterPro" id="IPR016299">
    <property type="entry name" value="Riboflavin_synth_RibBA"/>
</dbReference>
<keyword evidence="8 19" id="KW-0479">Metal-binding</keyword>
<evidence type="ECO:0000256" key="13">
    <source>
        <dbReference type="ARBA" id="ARBA00023134"/>
    </source>
</evidence>
<reference evidence="21 22" key="1">
    <citation type="journal article" date="2011" name="Front. Microbiol.">
        <title>Two Strains of Crocosphaera watsonii with Highly Conserved Genomes are Distinguished by Strain-Specific Features.</title>
        <authorList>
            <person name="Bench S.R."/>
            <person name="Ilikchyan I.N."/>
            <person name="Tripp H.J."/>
            <person name="Zehr J.P."/>
        </authorList>
    </citation>
    <scope>NUCLEOTIDE SEQUENCE [LARGE SCALE GENOMIC DNA]</scope>
    <source>
        <strain evidence="21 22">WH 0003</strain>
    </source>
</reference>
<feature type="binding site" evidence="19">
    <location>
        <position position="329"/>
    </location>
    <ligand>
        <name>GTP</name>
        <dbReference type="ChEBI" id="CHEBI:37565"/>
    </ligand>
</feature>
<dbReference type="InterPro" id="IPR017945">
    <property type="entry name" value="DHBP_synth_RibB-like_a/b_dom"/>
</dbReference>
<dbReference type="SUPFAM" id="SSF142695">
    <property type="entry name" value="RibA-like"/>
    <property type="match status" value="1"/>
</dbReference>
<comment type="pathway">
    <text evidence="4 19">Cofactor biosynthesis; riboflavin biosynthesis; 5-amino-6-(D-ribitylamino)uracil from GTP: step 1/4.</text>
</comment>
<feature type="binding site" evidence="19">
    <location>
        <begin position="35"/>
        <end position="36"/>
    </location>
    <ligand>
        <name>D-ribulose 5-phosphate</name>
        <dbReference type="ChEBI" id="CHEBI:58121"/>
    </ligand>
</feature>
<accession>G5J404</accession>
<evidence type="ECO:0000256" key="12">
    <source>
        <dbReference type="ARBA" id="ARBA00022842"/>
    </source>
</evidence>
<evidence type="ECO:0000256" key="6">
    <source>
        <dbReference type="ARBA" id="ARBA00005520"/>
    </source>
</evidence>
<dbReference type="NCBIfam" id="NF006806">
    <property type="entry name" value="PRK09319.1"/>
    <property type="match status" value="1"/>
</dbReference>
<feature type="binding site" evidence="19">
    <location>
        <begin position="150"/>
        <end position="154"/>
    </location>
    <ligand>
        <name>D-ribulose 5-phosphate</name>
        <dbReference type="ChEBI" id="CHEBI:58121"/>
    </ligand>
</feature>
<evidence type="ECO:0000256" key="1">
    <source>
        <dbReference type="ARBA" id="ARBA00000141"/>
    </source>
</evidence>
<dbReference type="AlphaFoldDB" id="G5J404"/>
<dbReference type="GeneID" id="88765934"/>
<dbReference type="HAMAP" id="MF_00180">
    <property type="entry name" value="RibB"/>
    <property type="match status" value="1"/>
</dbReference>
<comment type="pathway">
    <text evidence="5 19">Cofactor biosynthesis; riboflavin biosynthesis; 2-hydroxy-3-oxobutyl phosphate from D-ribulose 5-phosphate: step 1/1.</text>
</comment>
<dbReference type="Proteomes" id="UP000003477">
    <property type="component" value="Unassembled WGS sequence"/>
</dbReference>
<gene>
    <name evidence="19" type="primary">ribBA</name>
    <name evidence="21" type="ORF">CWATWH0003_2227</name>
</gene>
<comment type="similarity">
    <text evidence="19">In the C-terminal section; belongs to the GTP cyclohydrolase II family.</text>
</comment>
<evidence type="ECO:0000256" key="10">
    <source>
        <dbReference type="ARBA" id="ARBA00022801"/>
    </source>
</evidence>
<dbReference type="InterPro" id="IPR032677">
    <property type="entry name" value="GTP_cyclohydro_II"/>
</dbReference>
<feature type="binding site" evidence="19">
    <location>
        <begin position="264"/>
        <end position="268"/>
    </location>
    <ligand>
        <name>GTP</name>
        <dbReference type="ChEBI" id="CHEBI:37565"/>
    </ligand>
</feature>
<feature type="binding site" evidence="19">
    <location>
        <position position="269"/>
    </location>
    <ligand>
        <name>Zn(2+)</name>
        <dbReference type="ChEBI" id="CHEBI:29105"/>
        <note>catalytic</note>
    </ligand>
</feature>
<feature type="site" description="Essential for DHBP synthase activity" evidence="19">
    <location>
        <position position="174"/>
    </location>
</feature>
<dbReference type="EC" id="4.1.99.12" evidence="19"/>
<feature type="region of interest" description="DHBP synthase" evidence="19">
    <location>
        <begin position="1"/>
        <end position="211"/>
    </location>
</feature>
<evidence type="ECO:0000256" key="19">
    <source>
        <dbReference type="HAMAP-Rule" id="MF_01283"/>
    </source>
</evidence>
<feature type="region of interest" description="GTP cyclohydrolase II" evidence="19">
    <location>
        <begin position="212"/>
        <end position="563"/>
    </location>
</feature>
<comment type="cofactor">
    <cofactor evidence="2">
        <name>Mn(2+)</name>
        <dbReference type="ChEBI" id="CHEBI:29035"/>
    </cofactor>
</comment>
<name>G5J404_CROWT</name>
<dbReference type="GO" id="GO:0003935">
    <property type="term" value="F:GTP cyclohydrolase II activity"/>
    <property type="evidence" value="ECO:0007669"/>
    <property type="project" value="UniProtKB-UniRule"/>
</dbReference>
<proteinExistence type="inferred from homology"/>
<protein>
    <recommendedName>
        <fullName evidence="19">Riboflavin biosynthesis protein RibBA</fullName>
    </recommendedName>
    <domain>
        <recommendedName>
            <fullName evidence="19">3,4-dihydroxy-2-butanone 4-phosphate synthase</fullName>
            <shortName evidence="19">DHBP synthase</shortName>
            <ecNumber evidence="19">4.1.99.12</ecNumber>
        </recommendedName>
    </domain>
    <domain>
        <recommendedName>
            <fullName evidence="19">GTP cyclohydrolase-2</fullName>
            <ecNumber evidence="19">3.5.4.25</ecNumber>
        </recommendedName>
        <alternativeName>
            <fullName evidence="19">GTP cyclohydrolase II</fullName>
        </alternativeName>
    </domain>
</protein>
<evidence type="ECO:0000256" key="4">
    <source>
        <dbReference type="ARBA" id="ARBA00004853"/>
    </source>
</evidence>
<dbReference type="NCBIfam" id="TIGR00506">
    <property type="entry name" value="ribB"/>
    <property type="match status" value="1"/>
</dbReference>
<dbReference type="InterPro" id="IPR036144">
    <property type="entry name" value="RibA-like_sf"/>
</dbReference>
<evidence type="ECO:0000256" key="2">
    <source>
        <dbReference type="ARBA" id="ARBA00001936"/>
    </source>
</evidence>
<evidence type="ECO:0000313" key="22">
    <source>
        <dbReference type="Proteomes" id="UP000003477"/>
    </source>
</evidence>
<keyword evidence="10 19" id="KW-0378">Hydrolase</keyword>
<evidence type="ECO:0000256" key="5">
    <source>
        <dbReference type="ARBA" id="ARBA00004904"/>
    </source>
</evidence>
<dbReference type="Pfam" id="PF00926">
    <property type="entry name" value="DHBP_synthase"/>
    <property type="match status" value="1"/>
</dbReference>
<evidence type="ECO:0000256" key="16">
    <source>
        <dbReference type="ARBA" id="ARBA00023268"/>
    </source>
</evidence>
<feature type="binding site" evidence="19">
    <location>
        <position position="153"/>
    </location>
    <ligand>
        <name>Mg(2+)</name>
        <dbReference type="ChEBI" id="CHEBI:18420"/>
        <label>2</label>
    </ligand>
</feature>
<dbReference type="GO" id="GO:0030145">
    <property type="term" value="F:manganese ion binding"/>
    <property type="evidence" value="ECO:0007669"/>
    <property type="project" value="UniProtKB-UniRule"/>
</dbReference>
<evidence type="ECO:0000256" key="15">
    <source>
        <dbReference type="ARBA" id="ARBA00023239"/>
    </source>
</evidence>
<feature type="binding site" evidence="19">
    <location>
        <position position="40"/>
    </location>
    <ligand>
        <name>D-ribulose 5-phosphate</name>
        <dbReference type="ChEBI" id="CHEBI:58121"/>
    </ligand>
</feature>
<feature type="site" description="Essential for DHBP synthase activity" evidence="19">
    <location>
        <position position="136"/>
    </location>
</feature>
<evidence type="ECO:0000256" key="8">
    <source>
        <dbReference type="ARBA" id="ARBA00022723"/>
    </source>
</evidence>
<dbReference type="RefSeq" id="WP_007305215.1">
    <property type="nucleotide sequence ID" value="NZ_AESD01000339.1"/>
</dbReference>
<feature type="binding site" evidence="19">
    <location>
        <position position="36"/>
    </location>
    <ligand>
        <name>Mg(2+)</name>
        <dbReference type="ChEBI" id="CHEBI:18420"/>
        <label>1</label>
    </ligand>
</feature>
<dbReference type="NCBIfam" id="NF006803">
    <property type="entry name" value="PRK09311.1"/>
    <property type="match status" value="1"/>
</dbReference>
<dbReference type="GO" id="GO:0005829">
    <property type="term" value="C:cytosol"/>
    <property type="evidence" value="ECO:0007669"/>
    <property type="project" value="TreeGrafter"/>
</dbReference>
<dbReference type="PATRIC" id="fig|423471.3.peg.2090"/>
<feature type="binding site" evidence="19">
    <location>
        <position position="364"/>
    </location>
    <ligand>
        <name>GTP</name>
        <dbReference type="ChEBI" id="CHEBI:37565"/>
    </ligand>
</feature>
<feature type="active site" description="Proton acceptor; for GTP cyclohydrolase activity" evidence="19">
    <location>
        <position position="341"/>
    </location>
</feature>
<feature type="binding site" evidence="19">
    <location>
        <position position="280"/>
    </location>
    <ligand>
        <name>Zn(2+)</name>
        <dbReference type="ChEBI" id="CHEBI:29105"/>
        <note>catalytic</note>
    </ligand>
</feature>
<dbReference type="GO" id="GO:0008686">
    <property type="term" value="F:3,4-dihydroxy-2-butanone-4-phosphate synthase activity"/>
    <property type="evidence" value="ECO:0007669"/>
    <property type="project" value="UniProtKB-UniRule"/>
</dbReference>
<keyword evidence="7 19" id="KW-0686">Riboflavin biosynthesis</keyword>
<feature type="domain" description="GTP cyclohydrolase II" evidence="20">
    <location>
        <begin position="221"/>
        <end position="385"/>
    </location>
</feature>
<evidence type="ECO:0000256" key="7">
    <source>
        <dbReference type="ARBA" id="ARBA00022619"/>
    </source>
</evidence>
<keyword evidence="11 19" id="KW-0862">Zinc</keyword>
<dbReference type="EC" id="3.5.4.25" evidence="19"/>
<dbReference type="GO" id="GO:0005525">
    <property type="term" value="F:GTP binding"/>
    <property type="evidence" value="ECO:0007669"/>
    <property type="project" value="UniProtKB-KW"/>
</dbReference>
<organism evidence="21 22">
    <name type="scientific">Crocosphaera watsonii WH 0003</name>
    <dbReference type="NCBI Taxonomy" id="423471"/>
    <lineage>
        <taxon>Bacteria</taxon>
        <taxon>Bacillati</taxon>
        <taxon>Cyanobacteriota</taxon>
        <taxon>Cyanophyceae</taxon>
        <taxon>Oscillatoriophycideae</taxon>
        <taxon>Chroococcales</taxon>
        <taxon>Aphanothecaceae</taxon>
        <taxon>Crocosphaera</taxon>
    </lineage>
</organism>
<comment type="similarity">
    <text evidence="6 19">In the N-terminal section; belongs to the DHBP synthase family.</text>
</comment>
<dbReference type="PANTHER" id="PTHR21327:SF18">
    <property type="entry name" value="3,4-DIHYDROXY-2-BUTANONE 4-PHOSPHATE SYNTHASE"/>
    <property type="match status" value="1"/>
</dbReference>
<dbReference type="UniPathway" id="UPA00275">
    <property type="reaction ID" value="UER00399"/>
</dbReference>
<keyword evidence="14 19" id="KW-0464">Manganese</keyword>
<dbReference type="GO" id="GO:0000287">
    <property type="term" value="F:magnesium ion binding"/>
    <property type="evidence" value="ECO:0007669"/>
    <property type="project" value="UniProtKB-UniRule"/>
</dbReference>
<evidence type="ECO:0000313" key="21">
    <source>
        <dbReference type="EMBL" id="EHJ13084.1"/>
    </source>
</evidence>
<keyword evidence="16 19" id="KW-0511">Multifunctional enzyme</keyword>
<dbReference type="NCBIfam" id="TIGR00505">
    <property type="entry name" value="ribA"/>
    <property type="match status" value="1"/>
</dbReference>
<dbReference type="Gene3D" id="3.40.50.10990">
    <property type="entry name" value="GTP cyclohydrolase II"/>
    <property type="match status" value="1"/>
</dbReference>
<keyword evidence="15 19" id="KW-0456">Lyase</keyword>
<feature type="binding site" evidence="19">
    <location>
        <position position="36"/>
    </location>
    <ligand>
        <name>Mg(2+)</name>
        <dbReference type="ChEBI" id="CHEBI:18420"/>
        <label>2</label>
    </ligand>
</feature>
<comment type="catalytic activity">
    <reaction evidence="1 19">
        <text>D-ribulose 5-phosphate = (2S)-2-hydroxy-3-oxobutyl phosphate + formate + H(+)</text>
        <dbReference type="Rhea" id="RHEA:18457"/>
        <dbReference type="ChEBI" id="CHEBI:15378"/>
        <dbReference type="ChEBI" id="CHEBI:15740"/>
        <dbReference type="ChEBI" id="CHEBI:58121"/>
        <dbReference type="ChEBI" id="CHEBI:58830"/>
        <dbReference type="EC" id="4.1.99.12"/>
    </reaction>
</comment>
<dbReference type="FunFam" id="3.40.50.10990:FF:000001">
    <property type="entry name" value="Riboflavin biosynthesis protein RibBA"/>
    <property type="match status" value="1"/>
</dbReference>
<dbReference type="NCBIfam" id="NF001591">
    <property type="entry name" value="PRK00393.1"/>
    <property type="match status" value="1"/>
</dbReference>
<comment type="catalytic activity">
    <reaction evidence="18 19">
        <text>GTP + 4 H2O = 2,5-diamino-6-hydroxy-4-(5-phosphoribosylamino)-pyrimidine + formate + 2 phosphate + 3 H(+)</text>
        <dbReference type="Rhea" id="RHEA:23704"/>
        <dbReference type="ChEBI" id="CHEBI:15377"/>
        <dbReference type="ChEBI" id="CHEBI:15378"/>
        <dbReference type="ChEBI" id="CHEBI:15740"/>
        <dbReference type="ChEBI" id="CHEBI:37565"/>
        <dbReference type="ChEBI" id="CHEBI:43474"/>
        <dbReference type="ChEBI" id="CHEBI:58614"/>
        <dbReference type="EC" id="3.5.4.25"/>
    </reaction>
</comment>
<dbReference type="GO" id="GO:0008270">
    <property type="term" value="F:zinc ion binding"/>
    <property type="evidence" value="ECO:0007669"/>
    <property type="project" value="UniProtKB-UniRule"/>
</dbReference>
<feature type="binding site" evidence="19">
    <location>
        <position position="174"/>
    </location>
    <ligand>
        <name>D-ribulose 5-phosphate</name>
        <dbReference type="ChEBI" id="CHEBI:58121"/>
    </ligand>
</feature>
<comment type="caution">
    <text evidence="21">The sequence shown here is derived from an EMBL/GenBank/DDBJ whole genome shotgun (WGS) entry which is preliminary data.</text>
</comment>
<sequence length="563" mass="62892">MDAIQTIIPQFDSIDAALADIKAGRAIIVVDDENRENEGDIICAAQFATTNLINFMAVEARGLICLAMNGKRLDELDLPLMVTKNTDSNQTAFTVSIDASPHLGVSTGISAEDRARTIQVAINPNTQPEDLTRPGHVFPLRAKAGGVLKRAGHTEAAVDLARLAGLYPAGVICEIQNPDGSMARLPELLEYAKKHNLKLITIADLISYRLRHDRFVYRETVCQLPSQFGTFQLYAYRNVLDETEHVAIVKGDPSEFKDHPVMVRVHSECLTGDGLGSLRCDCRMQLQTALQMIEKEGSGVVVYLRQEGRGIGLINKLKAYSLQDMGLDTVEANEKLGFPADLRDYGMGAQILNDLGVKKIKLVTNNPRKIAGLKGYGLEVVERVPLLIEPNTYNSSYLSTKAQKLGHLFLRTFLITIAIDWEETPVTITERYEKLQQVRELSRSMQLLLQEEARPVAIALFEQPSLIFHLGFEQVKMVDDNWHRNQNHPYGQAIISILDNLAAWDNIKRLEFLISSGDDPMSGLQGQLKRYPFSLDTKPSQCTLPWKRQTIYSFSDEQWAITA</sequence>
<feature type="active site" description="Nucleophile; for GTP cyclohydrolase activity" evidence="19">
    <location>
        <position position="343"/>
    </location>
</feature>
<evidence type="ECO:0000256" key="18">
    <source>
        <dbReference type="ARBA" id="ARBA00049295"/>
    </source>
</evidence>
<dbReference type="PANTHER" id="PTHR21327">
    <property type="entry name" value="GTP CYCLOHYDROLASE II-RELATED"/>
    <property type="match status" value="1"/>
</dbReference>
<dbReference type="HAMAP" id="MF_00179">
    <property type="entry name" value="RibA"/>
    <property type="match status" value="1"/>
</dbReference>
<dbReference type="HAMAP" id="MF_01283">
    <property type="entry name" value="RibBA"/>
    <property type="match status" value="1"/>
</dbReference>
<evidence type="ECO:0000256" key="11">
    <source>
        <dbReference type="ARBA" id="ARBA00022833"/>
    </source>
</evidence>
<evidence type="ECO:0000259" key="20">
    <source>
        <dbReference type="Pfam" id="PF00925"/>
    </source>
</evidence>
<comment type="function">
    <text evidence="3 19">Catalyzes the conversion of D-ribulose 5-phosphate to formate and 3,4-dihydroxy-2-butanone 4-phosphate.</text>
</comment>
<evidence type="ECO:0000256" key="14">
    <source>
        <dbReference type="ARBA" id="ARBA00023211"/>
    </source>
</evidence>
<dbReference type="FunFam" id="3.90.870.10:FF:000001">
    <property type="entry name" value="Riboflavin biosynthesis protein RibBA"/>
    <property type="match status" value="1"/>
</dbReference>
<comment type="cofactor">
    <cofactor evidence="19">
        <name>Zn(2+)</name>
        <dbReference type="ChEBI" id="CHEBI:29105"/>
    </cofactor>
    <text evidence="19">Binds 1 zinc ion per subunit.</text>
</comment>
<keyword evidence="12 19" id="KW-0460">Magnesium</keyword>
<feature type="binding site" evidence="19">
    <location>
        <position position="282"/>
    </location>
    <ligand>
        <name>Zn(2+)</name>
        <dbReference type="ChEBI" id="CHEBI:29105"/>
        <note>catalytic</note>
    </ligand>
</feature>
<dbReference type="GO" id="GO:0009231">
    <property type="term" value="P:riboflavin biosynthetic process"/>
    <property type="evidence" value="ECO:0007669"/>
    <property type="project" value="UniProtKB-UniRule"/>
</dbReference>
<keyword evidence="13 19" id="KW-0342">GTP-binding</keyword>
<evidence type="ECO:0000256" key="9">
    <source>
        <dbReference type="ARBA" id="ARBA00022741"/>
    </source>
</evidence>